<evidence type="ECO:0000256" key="10">
    <source>
        <dbReference type="ARBA" id="ARBA00024073"/>
    </source>
</evidence>
<dbReference type="PANTHER" id="PTHR43853:SF8">
    <property type="entry name" value="3-KETOACYL-COA THIOLASE, PEROXISOMAL"/>
    <property type="match status" value="1"/>
</dbReference>
<evidence type="ECO:0000256" key="4">
    <source>
        <dbReference type="ARBA" id="ARBA00022679"/>
    </source>
</evidence>
<name>A0AAD5DN50_9CHLO</name>
<evidence type="ECO:0000256" key="2">
    <source>
        <dbReference type="ARBA" id="ARBA00005189"/>
    </source>
</evidence>
<dbReference type="Gene3D" id="3.40.47.10">
    <property type="match status" value="2"/>
</dbReference>
<keyword evidence="8" id="KW-0576">Peroxisome</keyword>
<dbReference type="AlphaFoldDB" id="A0AAD5DN50"/>
<evidence type="ECO:0000256" key="11">
    <source>
        <dbReference type="RuleBase" id="RU003557"/>
    </source>
</evidence>
<comment type="similarity">
    <text evidence="3 11">Belongs to the thiolase-like superfamily. Thiolase family.</text>
</comment>
<keyword evidence="6" id="KW-0809">Transit peptide</keyword>
<dbReference type="InterPro" id="IPR020610">
    <property type="entry name" value="Thiolase_AS"/>
</dbReference>
<keyword evidence="15" id="KW-1185">Reference proteome</keyword>
<evidence type="ECO:0000313" key="14">
    <source>
        <dbReference type="EMBL" id="KAI7840880.1"/>
    </source>
</evidence>
<evidence type="ECO:0000256" key="8">
    <source>
        <dbReference type="ARBA" id="ARBA00023140"/>
    </source>
</evidence>
<proteinExistence type="inferred from homology"/>
<accession>A0AAD5DN50</accession>
<comment type="pathway">
    <text evidence="2">Lipid metabolism.</text>
</comment>
<dbReference type="EMBL" id="JADXDR010000070">
    <property type="protein sequence ID" value="KAI7840880.1"/>
    <property type="molecule type" value="Genomic_DNA"/>
</dbReference>
<dbReference type="CDD" id="cd00751">
    <property type="entry name" value="thiolase"/>
    <property type="match status" value="1"/>
</dbReference>
<evidence type="ECO:0000256" key="5">
    <source>
        <dbReference type="ARBA" id="ARBA00022832"/>
    </source>
</evidence>
<dbReference type="Pfam" id="PF02803">
    <property type="entry name" value="Thiolase_C"/>
    <property type="match status" value="1"/>
</dbReference>
<dbReference type="PROSITE" id="PS00099">
    <property type="entry name" value="THIOLASE_3"/>
    <property type="match status" value="1"/>
</dbReference>
<evidence type="ECO:0000256" key="7">
    <source>
        <dbReference type="ARBA" id="ARBA00023098"/>
    </source>
</evidence>
<dbReference type="PANTHER" id="PTHR43853">
    <property type="entry name" value="3-KETOACYL-COA THIOLASE, PEROXISOMAL"/>
    <property type="match status" value="1"/>
</dbReference>
<dbReference type="FunFam" id="3.40.47.10:FF:000010">
    <property type="entry name" value="Acetyl-CoA acetyltransferase (Thiolase)"/>
    <property type="match status" value="1"/>
</dbReference>
<keyword evidence="4 11" id="KW-0808">Transferase</keyword>
<dbReference type="EC" id="2.3.1.16" evidence="10"/>
<feature type="domain" description="Thiolase N-terminal" evidence="12">
    <location>
        <begin position="24"/>
        <end position="153"/>
    </location>
</feature>
<dbReference type="Proteomes" id="UP001205105">
    <property type="component" value="Unassembled WGS sequence"/>
</dbReference>
<evidence type="ECO:0000256" key="6">
    <source>
        <dbReference type="ARBA" id="ARBA00022946"/>
    </source>
</evidence>
<dbReference type="InterPro" id="IPR016039">
    <property type="entry name" value="Thiolase-like"/>
</dbReference>
<reference evidence="14" key="1">
    <citation type="submission" date="2020-11" db="EMBL/GenBank/DDBJ databases">
        <title>Chlorella ohadii genome sequencing and assembly.</title>
        <authorList>
            <person name="Murik O."/>
            <person name="Treves H."/>
            <person name="Kedem I."/>
            <person name="Shotland Y."/>
            <person name="Kaplan A."/>
        </authorList>
    </citation>
    <scope>NUCLEOTIDE SEQUENCE</scope>
    <source>
        <strain evidence="14">1</strain>
    </source>
</reference>
<dbReference type="InterPro" id="IPR020613">
    <property type="entry name" value="Thiolase_CS"/>
</dbReference>
<dbReference type="GO" id="GO:0006635">
    <property type="term" value="P:fatty acid beta-oxidation"/>
    <property type="evidence" value="ECO:0007669"/>
    <property type="project" value="TreeGrafter"/>
</dbReference>
<dbReference type="GO" id="GO:0010124">
    <property type="term" value="P:phenylacetate catabolic process"/>
    <property type="evidence" value="ECO:0007669"/>
    <property type="project" value="TreeGrafter"/>
</dbReference>
<dbReference type="InterPro" id="IPR020617">
    <property type="entry name" value="Thiolase_C"/>
</dbReference>
<dbReference type="GO" id="GO:0003988">
    <property type="term" value="F:acetyl-CoA C-acyltransferase activity"/>
    <property type="evidence" value="ECO:0007669"/>
    <property type="project" value="UniProtKB-EC"/>
</dbReference>
<dbReference type="InterPro" id="IPR020615">
    <property type="entry name" value="Thiolase_acyl_enz_int_AS"/>
</dbReference>
<evidence type="ECO:0000259" key="12">
    <source>
        <dbReference type="Pfam" id="PF00108"/>
    </source>
</evidence>
<feature type="domain" description="Thiolase C-terminal" evidence="13">
    <location>
        <begin position="324"/>
        <end position="446"/>
    </location>
</feature>
<evidence type="ECO:0000259" key="13">
    <source>
        <dbReference type="Pfam" id="PF02803"/>
    </source>
</evidence>
<dbReference type="InterPro" id="IPR002155">
    <property type="entry name" value="Thiolase"/>
</dbReference>
<sequence length="472" mass="49236">MEAHPTSVGDSAAYERRNLSCDDVVIVSACRTALCKAKRGGFKDTPVDDLIAAVLKDTIRRTGVEPEAVGDVCFGSVMGPSSQRANECRIAMFLAGFPNSVPVHTVNRQCSSGLQAIAEVAASIRAGYYTIGIAGGVESMTTTPRAFACSARSAVGSYISDYFGVHTWLIAQVESMTTNPMAWEGAINPRVAENQCAQDCLLPMGITSENVAAQYGVSRETQDKFAARSHALAAAAQAAGRFKDEIVPVQTVLKDPKTGEERRVVIDADDGIRPGTTPASLGQLRPVFKKGGSTTAGNSSQVTDGAAAVMLMTRQEAAKRGLPILGIFRSFAAVGVPPAVMGIGPAVAIPAAVEMAGLTLDDIDVYEINEAFASQATYSVDKLGIDLDKVNPNGGAIALGHPLGCTGARQTATLLYEMQRRGKAARFGVVSMCIGSGMGAAAVFERGGEIDAAPRRPVGSQLTGLSRDAMVS</sequence>
<dbReference type="NCBIfam" id="TIGR01930">
    <property type="entry name" value="AcCoA-C-Actrans"/>
    <property type="match status" value="1"/>
</dbReference>
<dbReference type="SUPFAM" id="SSF53901">
    <property type="entry name" value="Thiolase-like"/>
    <property type="match status" value="2"/>
</dbReference>
<evidence type="ECO:0000256" key="9">
    <source>
        <dbReference type="ARBA" id="ARBA00023315"/>
    </source>
</evidence>
<dbReference type="PROSITE" id="PS00098">
    <property type="entry name" value="THIOLASE_1"/>
    <property type="match status" value="1"/>
</dbReference>
<keyword evidence="5" id="KW-0276">Fatty acid metabolism</keyword>
<keyword evidence="9 11" id="KW-0012">Acyltransferase</keyword>
<protein>
    <recommendedName>
        <fullName evidence="10">acetyl-CoA C-acyltransferase</fullName>
        <ecNumber evidence="10">2.3.1.16</ecNumber>
    </recommendedName>
</protein>
<evidence type="ECO:0000313" key="15">
    <source>
        <dbReference type="Proteomes" id="UP001205105"/>
    </source>
</evidence>
<keyword evidence="7" id="KW-0443">Lipid metabolism</keyword>
<gene>
    <name evidence="14" type="ORF">COHA_005409</name>
</gene>
<dbReference type="GO" id="GO:0005777">
    <property type="term" value="C:peroxisome"/>
    <property type="evidence" value="ECO:0007669"/>
    <property type="project" value="UniProtKB-SubCell"/>
</dbReference>
<dbReference type="InterPro" id="IPR020616">
    <property type="entry name" value="Thiolase_N"/>
</dbReference>
<dbReference type="Pfam" id="PF00108">
    <property type="entry name" value="Thiolase_N"/>
    <property type="match status" value="2"/>
</dbReference>
<organism evidence="14 15">
    <name type="scientific">Chlorella ohadii</name>
    <dbReference type="NCBI Taxonomy" id="2649997"/>
    <lineage>
        <taxon>Eukaryota</taxon>
        <taxon>Viridiplantae</taxon>
        <taxon>Chlorophyta</taxon>
        <taxon>core chlorophytes</taxon>
        <taxon>Trebouxiophyceae</taxon>
        <taxon>Chlorellales</taxon>
        <taxon>Chlorellaceae</taxon>
        <taxon>Chlorella clade</taxon>
        <taxon>Chlorella</taxon>
    </lineage>
</organism>
<feature type="domain" description="Thiolase N-terminal" evidence="12">
    <location>
        <begin position="172"/>
        <end position="314"/>
    </location>
</feature>
<dbReference type="PROSITE" id="PS00737">
    <property type="entry name" value="THIOLASE_2"/>
    <property type="match status" value="1"/>
</dbReference>
<dbReference type="InterPro" id="IPR050215">
    <property type="entry name" value="Thiolase-like_sf_Thiolase"/>
</dbReference>
<evidence type="ECO:0000256" key="3">
    <source>
        <dbReference type="ARBA" id="ARBA00010982"/>
    </source>
</evidence>
<evidence type="ECO:0000256" key="1">
    <source>
        <dbReference type="ARBA" id="ARBA00004275"/>
    </source>
</evidence>
<comment type="caution">
    <text evidence="14">The sequence shown here is derived from an EMBL/GenBank/DDBJ whole genome shotgun (WGS) entry which is preliminary data.</text>
</comment>
<comment type="subcellular location">
    <subcellularLocation>
        <location evidence="1">Peroxisome</location>
    </subcellularLocation>
</comment>